<dbReference type="Proteomes" id="UP001431429">
    <property type="component" value="Unassembled WGS sequence"/>
</dbReference>
<dbReference type="PROSITE" id="PS51819">
    <property type="entry name" value="VOC"/>
    <property type="match status" value="1"/>
</dbReference>
<proteinExistence type="predicted"/>
<feature type="domain" description="VOC" evidence="1">
    <location>
        <begin position="4"/>
        <end position="113"/>
    </location>
</feature>
<gene>
    <name evidence="2" type="ORF">NBG84_23100</name>
</gene>
<dbReference type="EMBL" id="JAMQAW010000029">
    <property type="protein sequence ID" value="MCM2391144.1"/>
    <property type="molecule type" value="Genomic_DNA"/>
</dbReference>
<evidence type="ECO:0000313" key="2">
    <source>
        <dbReference type="EMBL" id="MCM2391144.1"/>
    </source>
</evidence>
<reference evidence="2" key="1">
    <citation type="submission" date="2022-06" db="EMBL/GenBank/DDBJ databases">
        <title>Genome public.</title>
        <authorList>
            <person name="Sun Q."/>
        </authorList>
    </citation>
    <scope>NUCLEOTIDE SEQUENCE</scope>
    <source>
        <strain evidence="2">CWNU-1</strain>
    </source>
</reference>
<dbReference type="SUPFAM" id="SSF54593">
    <property type="entry name" value="Glyoxalase/Bleomycin resistance protein/Dihydroxybiphenyl dioxygenase"/>
    <property type="match status" value="1"/>
</dbReference>
<dbReference type="RefSeq" id="WP_250921476.1">
    <property type="nucleotide sequence ID" value="NZ_JAMQAW010000029.1"/>
</dbReference>
<dbReference type="InterPro" id="IPR029068">
    <property type="entry name" value="Glyas_Bleomycin-R_OHBP_Dase"/>
</dbReference>
<evidence type="ECO:0000259" key="1">
    <source>
        <dbReference type="PROSITE" id="PS51819"/>
    </source>
</evidence>
<protein>
    <submittedName>
        <fullName evidence="2">Glyoxalase</fullName>
    </submittedName>
</protein>
<organism evidence="2 3">
    <name type="scientific">Streptomyces albipurpureus</name>
    <dbReference type="NCBI Taxonomy" id="2897419"/>
    <lineage>
        <taxon>Bacteria</taxon>
        <taxon>Bacillati</taxon>
        <taxon>Actinomycetota</taxon>
        <taxon>Actinomycetes</taxon>
        <taxon>Kitasatosporales</taxon>
        <taxon>Streptomycetaceae</taxon>
        <taxon>Streptomyces</taxon>
    </lineage>
</organism>
<dbReference type="Gene3D" id="3.10.180.10">
    <property type="entry name" value="2,3-Dihydroxybiphenyl 1,2-Dioxygenase, domain 1"/>
    <property type="match status" value="1"/>
</dbReference>
<sequence length="115" mass="12223">MSEGIQTVIYPVRDLAKAKALFRALLEAEPTMDEPHYVGFRVAGQDIGLDPHGHDRGLTGPLPYWHVDDIQGTVQTLIIAGAVEVEGVRDVGGGKLLATLKDADGNLLGLIQPAA</sequence>
<dbReference type="InterPro" id="IPR037523">
    <property type="entry name" value="VOC_core"/>
</dbReference>
<comment type="caution">
    <text evidence="2">The sequence shown here is derived from an EMBL/GenBank/DDBJ whole genome shotgun (WGS) entry which is preliminary data.</text>
</comment>
<evidence type="ECO:0000313" key="3">
    <source>
        <dbReference type="Proteomes" id="UP001431429"/>
    </source>
</evidence>
<accession>A0ABT0UR99</accession>
<keyword evidence="3" id="KW-1185">Reference proteome</keyword>
<name>A0ABT0UR99_9ACTN</name>